<dbReference type="GO" id="GO:0004560">
    <property type="term" value="F:alpha-L-fucosidase activity"/>
    <property type="evidence" value="ECO:0007669"/>
    <property type="project" value="InterPro"/>
</dbReference>
<feature type="domain" description="Glycosyl hydrolase family 95 catalytic" evidence="3">
    <location>
        <begin position="286"/>
        <end position="697"/>
    </location>
</feature>
<evidence type="ECO:0000259" key="1">
    <source>
        <dbReference type="Pfam" id="PF14498"/>
    </source>
</evidence>
<dbReference type="AlphaFoldDB" id="A0A198A017"/>
<evidence type="ECO:0000313" key="5">
    <source>
        <dbReference type="Proteomes" id="UP000078454"/>
    </source>
</evidence>
<dbReference type="Gene3D" id="1.50.10.10">
    <property type="match status" value="1"/>
</dbReference>
<dbReference type="SUPFAM" id="SSF48208">
    <property type="entry name" value="Six-hairpin glycosidases"/>
    <property type="match status" value="1"/>
</dbReference>
<dbReference type="InterPro" id="IPR054363">
    <property type="entry name" value="GH95_cat"/>
</dbReference>
<dbReference type="GO" id="GO:0005975">
    <property type="term" value="P:carbohydrate metabolic process"/>
    <property type="evidence" value="ECO:0007669"/>
    <property type="project" value="InterPro"/>
</dbReference>
<evidence type="ECO:0000259" key="2">
    <source>
        <dbReference type="Pfam" id="PF21307"/>
    </source>
</evidence>
<dbReference type="Proteomes" id="UP000078454">
    <property type="component" value="Unassembled WGS sequence"/>
</dbReference>
<dbReference type="Pfam" id="PF21307">
    <property type="entry name" value="Glyco_hydro_95_C"/>
    <property type="match status" value="1"/>
</dbReference>
<keyword evidence="5" id="KW-1185">Reference proteome</keyword>
<dbReference type="FunFam" id="1.50.10.10:FF:000028">
    <property type="entry name" value="Alpha-L-fucosidase 2"/>
    <property type="match status" value="1"/>
</dbReference>
<gene>
    <name evidence="4" type="ORF">A8708_13300</name>
</gene>
<feature type="domain" description="Alpha fucosidase A-like C-terminal" evidence="2">
    <location>
        <begin position="699"/>
        <end position="788"/>
    </location>
</feature>
<dbReference type="InterPro" id="IPR013780">
    <property type="entry name" value="Glyco_hydro_b"/>
</dbReference>
<dbReference type="InterPro" id="IPR008928">
    <property type="entry name" value="6-hairpin_glycosidase_sf"/>
</dbReference>
<reference evidence="4 5" key="1">
    <citation type="submission" date="2016-05" db="EMBL/GenBank/DDBJ databases">
        <title>Paenibacillus sp. 1ZS3-15 nov., isolated from the rhizosphere soil.</title>
        <authorList>
            <person name="Zhang X.X."/>
            <person name="Zhang J."/>
        </authorList>
    </citation>
    <scope>NUCLEOTIDE SEQUENCE [LARGE SCALE GENOMIC DNA]</scope>
    <source>
        <strain evidence="4 5">1ZS3-15</strain>
    </source>
</reference>
<dbReference type="STRING" id="1850517.A8708_13300"/>
<accession>A0A198A017</accession>
<protein>
    <submittedName>
        <fullName evidence="4">Alpha-amylase</fullName>
    </submittedName>
</protein>
<dbReference type="InterPro" id="IPR012341">
    <property type="entry name" value="6hp_glycosidase-like_sf"/>
</dbReference>
<organism evidence="4 5">
    <name type="scientific">Paenibacillus oryzisoli</name>
    <dbReference type="NCBI Taxonomy" id="1850517"/>
    <lineage>
        <taxon>Bacteria</taxon>
        <taxon>Bacillati</taxon>
        <taxon>Bacillota</taxon>
        <taxon>Bacilli</taxon>
        <taxon>Bacillales</taxon>
        <taxon>Paenibacillaceae</taxon>
        <taxon>Paenibacillus</taxon>
    </lineage>
</organism>
<dbReference type="OrthoDB" id="9802600at2"/>
<dbReference type="PANTHER" id="PTHR31084:SF0">
    <property type="entry name" value="ALPHA-L-FUCOSIDASE 2"/>
    <property type="match status" value="1"/>
</dbReference>
<dbReference type="PANTHER" id="PTHR31084">
    <property type="entry name" value="ALPHA-L-FUCOSIDASE 2"/>
    <property type="match status" value="1"/>
</dbReference>
<sequence length="806" mass="89993">MRDNTGGNHMKLWYRQPAEEWVEALPVGNGRLGGMVYGGIKGEQIALNEETLWSGTKRGGEREEPLRHLDESRRLIFAGRYSDAQAVIEAHMLGPAGNAFQAMGDLEIVMSHSSSVEDYRRELDLRTGLCRTDYVSNGVGIKREIFVSAVDQVMVVRLEADRSGAIELEAALTSRLNYGVKKCGIDRIILTGAAPSLLDHEKELSEDTVVYEENQGIQFQVHLQAILDGGIVETHGGRLVVKGADAVTLLLTAATSFNGFDRDPALEGLDPRPRCDAWLNEAAKLSYAELRERHISDITLYFDRVKLELDAPSREDIPTDERIAAVLAGQADERLTELFFQFGRYLMISASRPGTQPTTLQGIWNNMTKPPWSCNYTTNINTQMNYWPAEVCNLAEFHEPLFELLEDLRIAGARMAKAYYNCRGWASHHNVDLWRNTTPSPGSASWAYWPMGGVWLCQHLWEHYAYGLDQDFLRNKAYPIMKEAAQFCLDYLVEDEEGNLVSVPSTSPENTFIAPDGQRSAVSMSSTMDIALMRELFTNCIEAARVLEMDAAFSQSLQEALERLLPLRIGQHGQLQEWFRDFDEAEPGHRHTAHLYPLHPGNQITVRGTPELAKAARVSLDRRRIHEGEDTIGWCYSWNISMYARLEDAETAHSYLTKLLGNPFPNLFNAHRHPKITFYPLTIEANFAASAGIAELLMQSHAGELHLLPALPKAWPSGRISGIRARGGYELDLDWADGKLRSAAIRATQSGRCQVRTAVPIAVEAADWEQVEDGVIAFTAEAGRSYTITADVAHMIAKGSSTQKKS</sequence>
<dbReference type="EMBL" id="LYPB01000090">
    <property type="protein sequence ID" value="OAS14366.1"/>
    <property type="molecule type" value="Genomic_DNA"/>
</dbReference>
<dbReference type="PIRSF" id="PIRSF007663">
    <property type="entry name" value="UCP007663"/>
    <property type="match status" value="1"/>
</dbReference>
<dbReference type="InterPro" id="IPR027414">
    <property type="entry name" value="GH95_N_dom"/>
</dbReference>
<comment type="caution">
    <text evidence="4">The sequence shown here is derived from an EMBL/GenBank/DDBJ whole genome shotgun (WGS) entry which is preliminary data.</text>
</comment>
<feature type="domain" description="Glycosyl hydrolase family 95 N-terminal" evidence="1">
    <location>
        <begin position="12"/>
        <end position="258"/>
    </location>
</feature>
<evidence type="ECO:0000259" key="3">
    <source>
        <dbReference type="Pfam" id="PF22124"/>
    </source>
</evidence>
<name>A0A198A017_9BACL</name>
<proteinExistence type="predicted"/>
<dbReference type="Pfam" id="PF22124">
    <property type="entry name" value="Glyco_hydro_95_cat"/>
    <property type="match status" value="1"/>
</dbReference>
<dbReference type="InterPro" id="IPR016518">
    <property type="entry name" value="Alpha-L-fucosidase"/>
</dbReference>
<dbReference type="Pfam" id="PF14498">
    <property type="entry name" value="Glyco_hyd_65N_2"/>
    <property type="match status" value="1"/>
</dbReference>
<evidence type="ECO:0000313" key="4">
    <source>
        <dbReference type="EMBL" id="OAS14366.1"/>
    </source>
</evidence>
<dbReference type="Gene3D" id="2.60.40.1180">
    <property type="entry name" value="Golgi alpha-mannosidase II"/>
    <property type="match status" value="1"/>
</dbReference>
<dbReference type="InterPro" id="IPR049053">
    <property type="entry name" value="AFCA-like_C"/>
</dbReference>
<dbReference type="Gene3D" id="2.70.98.50">
    <property type="entry name" value="putative glycoside hydrolase family protein from bacillus halodurans"/>
    <property type="match status" value="1"/>
</dbReference>